<dbReference type="AlphaFoldDB" id="A0A172XQF9"/>
<dbReference type="EMBL" id="CP015199">
    <property type="protein sequence ID" value="ANF49110.1"/>
    <property type="molecule type" value="Genomic_DNA"/>
</dbReference>
<gene>
    <name evidence="1" type="ORF">A0O34_00420</name>
</gene>
<sequence length="234" mass="24526">MKKIVLVAFLASGVYAKTQVGIKTTSPTKILDINGDLRIRVLPQGSTSQSLLITDVNGNMLQMPIPEISHSPGDIKDSYATTDHDGWYLLNGRNISTLTATANAVAISLNFNTTLPDFSGYYAKAAKNESLSAAGGNASYTLTKQNMPNFAISGSTLGGGSHSHTATDRTPYGAGPIWGHATDGTVNWAQSTTRTTSSNGAHTHTLSLNSNGSGQAFGLTPAFLAVNTFVYLGL</sequence>
<evidence type="ECO:0000313" key="1">
    <source>
        <dbReference type="EMBL" id="ANF49110.1"/>
    </source>
</evidence>
<dbReference type="OrthoDB" id="1251983at2"/>
<protein>
    <submittedName>
        <fullName evidence="1">Uncharacterized protein</fullName>
    </submittedName>
</protein>
<proteinExistence type="predicted"/>
<reference evidence="1 2" key="1">
    <citation type="submission" date="2016-04" db="EMBL/GenBank/DDBJ databases">
        <title>Complete Genome Sequence of Chryseobacterium sp. IHBB 10212.</title>
        <authorList>
            <person name="Pal M."/>
            <person name="Swarnkar M.K."/>
            <person name="Kaushal K."/>
            <person name="Chhibber S."/>
            <person name="Singh A.K."/>
            <person name="Gulati A."/>
        </authorList>
    </citation>
    <scope>NUCLEOTIDE SEQUENCE [LARGE SCALE GENOMIC DNA]</scope>
    <source>
        <strain evidence="1 2">IHBB 10212</strain>
    </source>
</reference>
<name>A0A172XQF9_9FLAO</name>
<organism evidence="1 2">
    <name type="scientific">Chryseobacterium glaciei</name>
    <dbReference type="NCBI Taxonomy" id="1685010"/>
    <lineage>
        <taxon>Bacteria</taxon>
        <taxon>Pseudomonadati</taxon>
        <taxon>Bacteroidota</taxon>
        <taxon>Flavobacteriia</taxon>
        <taxon>Flavobacteriales</taxon>
        <taxon>Weeksellaceae</taxon>
        <taxon>Chryseobacterium group</taxon>
        <taxon>Chryseobacterium</taxon>
    </lineage>
</organism>
<dbReference type="Proteomes" id="UP000077824">
    <property type="component" value="Chromosome"/>
</dbReference>
<dbReference type="RefSeq" id="WP_066750022.1">
    <property type="nucleotide sequence ID" value="NZ_CP015199.1"/>
</dbReference>
<keyword evidence="2" id="KW-1185">Reference proteome</keyword>
<accession>A0A172XQF9</accession>
<dbReference type="STRING" id="1685010.A0O34_00420"/>
<evidence type="ECO:0000313" key="2">
    <source>
        <dbReference type="Proteomes" id="UP000077824"/>
    </source>
</evidence>
<dbReference type="KEGG" id="chh:A0O34_00420"/>
<dbReference type="SUPFAM" id="SSF88874">
    <property type="entry name" value="Receptor-binding domain of short tail fibre protein gp12"/>
    <property type="match status" value="1"/>
</dbReference>